<sequence>MLRDDLWELGEPVLRKVNDHPFWSGLRDGSLPDGVLTYFVEQDTGYLLPTFGRALNRCAAIAVADQHAELLTLCAGATLASAGRLRAAFDELGPKMDQPARASEPPVDPAVQAHCAFFTATTATSLPAAIGGVLPMVWFNLHLSNAMTATTGSRYQPWIDAYDSGSGFEQAVEQVLVMVDEIGADCTPAERDRLITQFTLGARHELAFAELVVRRDNWAVRQSS</sequence>
<reference evidence="3 4" key="1">
    <citation type="submission" date="2024-09" db="EMBL/GenBank/DDBJ databases">
        <authorList>
            <person name="Sun Q."/>
            <person name="Mori K."/>
        </authorList>
    </citation>
    <scope>NUCLEOTIDE SEQUENCE [LARGE SCALE GENOMIC DNA]</scope>
    <source>
        <strain evidence="3 4">TBRC 1432</strain>
    </source>
</reference>
<dbReference type="Gene3D" id="1.20.910.10">
    <property type="entry name" value="Heme oxygenase-like"/>
    <property type="match status" value="1"/>
</dbReference>
<gene>
    <name evidence="3" type="ORF">ACFFH7_15320</name>
</gene>
<evidence type="ECO:0000313" key="4">
    <source>
        <dbReference type="Proteomes" id="UP001589810"/>
    </source>
</evidence>
<evidence type="ECO:0000259" key="2">
    <source>
        <dbReference type="Pfam" id="PF03070"/>
    </source>
</evidence>
<dbReference type="PANTHER" id="PTHR43198">
    <property type="entry name" value="BIFUNCTIONAL TH2 PROTEIN"/>
    <property type="match status" value="1"/>
</dbReference>
<organism evidence="3 4">
    <name type="scientific">Kutzneria chonburiensis</name>
    <dbReference type="NCBI Taxonomy" id="1483604"/>
    <lineage>
        <taxon>Bacteria</taxon>
        <taxon>Bacillati</taxon>
        <taxon>Actinomycetota</taxon>
        <taxon>Actinomycetes</taxon>
        <taxon>Pseudonocardiales</taxon>
        <taxon>Pseudonocardiaceae</taxon>
        <taxon>Kutzneria</taxon>
    </lineage>
</organism>
<dbReference type="InterPro" id="IPR050967">
    <property type="entry name" value="Thiamine_Salvage_TenA"/>
</dbReference>
<accession>A0ABV6MRT6</accession>
<comment type="pathway">
    <text evidence="1">Cofactor biosynthesis; thiamine diphosphate biosynthesis.</text>
</comment>
<dbReference type="InterPro" id="IPR016084">
    <property type="entry name" value="Haem_Oase-like_multi-hlx"/>
</dbReference>
<name>A0ABV6MRT6_9PSEU</name>
<dbReference type="SUPFAM" id="SSF48613">
    <property type="entry name" value="Heme oxygenase-like"/>
    <property type="match status" value="1"/>
</dbReference>
<dbReference type="EMBL" id="JBHLUD010000004">
    <property type="protein sequence ID" value="MFC0542867.1"/>
    <property type="molecule type" value="Genomic_DNA"/>
</dbReference>
<keyword evidence="4" id="KW-1185">Reference proteome</keyword>
<dbReference type="Proteomes" id="UP001589810">
    <property type="component" value="Unassembled WGS sequence"/>
</dbReference>
<dbReference type="RefSeq" id="WP_273941277.1">
    <property type="nucleotide sequence ID" value="NZ_CP097263.1"/>
</dbReference>
<evidence type="ECO:0000313" key="3">
    <source>
        <dbReference type="EMBL" id="MFC0542867.1"/>
    </source>
</evidence>
<protein>
    <submittedName>
        <fullName evidence="3">TenA family protein</fullName>
    </submittedName>
</protein>
<dbReference type="InterPro" id="IPR004305">
    <property type="entry name" value="Thiaminase-2/PQQC"/>
</dbReference>
<dbReference type="PANTHER" id="PTHR43198:SF2">
    <property type="entry name" value="SI:CH1073-67J19.1-RELATED"/>
    <property type="match status" value="1"/>
</dbReference>
<proteinExistence type="predicted"/>
<comment type="caution">
    <text evidence="3">The sequence shown here is derived from an EMBL/GenBank/DDBJ whole genome shotgun (WGS) entry which is preliminary data.</text>
</comment>
<feature type="domain" description="Thiaminase-2/PQQC" evidence="2">
    <location>
        <begin position="16"/>
        <end position="208"/>
    </location>
</feature>
<evidence type="ECO:0000256" key="1">
    <source>
        <dbReference type="ARBA" id="ARBA00004948"/>
    </source>
</evidence>
<dbReference type="Pfam" id="PF03070">
    <property type="entry name" value="TENA_THI-4"/>
    <property type="match status" value="1"/>
</dbReference>